<dbReference type="SFLD" id="SFLDS00029">
    <property type="entry name" value="Radical_SAM"/>
    <property type="match status" value="1"/>
</dbReference>
<dbReference type="GO" id="GO:0051536">
    <property type="term" value="F:iron-sulfur cluster binding"/>
    <property type="evidence" value="ECO:0007669"/>
    <property type="project" value="UniProtKB-KW"/>
</dbReference>
<comment type="cofactor">
    <cofactor evidence="1">
        <name>[4Fe-4S] cluster</name>
        <dbReference type="ChEBI" id="CHEBI:49883"/>
    </cofactor>
</comment>
<keyword evidence="4" id="KW-0408">Iron</keyword>
<dbReference type="CDD" id="cd01335">
    <property type="entry name" value="Radical_SAM"/>
    <property type="match status" value="1"/>
</dbReference>
<sequence length="328" mass="38543">MIDFLRSNSIIFGIIGVTYRCNARCYMCNTWKYPTKKSEEIDLKTLEKLPKIRVINVTGGEPFMRDDLDEIVSVLKKKCKRLVISTNGFFTERIIKLAKKHPDIGIRISIEGLPKINDELRGIKDGFDKGLRTLIELRAMGMKDVGFGMTVTDKNAKDLLPLYRLSKLMKMEFATATVHNSYYFHKFDNEIKDKELVIGEFKKLIKELLRSNRIKDWYRAYFNYGIINYIKGKKRLLPCEMAFNSFYLDPLGEVRPCNVMEETMGNLKEKSFEEIWHSPEAERVREMVKRCNRNCWMIGSVGEIMKKYIHIPTKWVIKAKFFKKIDWP</sequence>
<gene>
    <name evidence="7" type="ORF">ENG63_03980</name>
</gene>
<dbReference type="InterPro" id="IPR058240">
    <property type="entry name" value="rSAM_sf"/>
</dbReference>
<comment type="caution">
    <text evidence="7">The sequence shown here is derived from an EMBL/GenBank/DDBJ whole genome shotgun (WGS) entry which is preliminary data.</text>
</comment>
<keyword evidence="5" id="KW-0411">Iron-sulfur</keyword>
<dbReference type="PROSITE" id="PS51918">
    <property type="entry name" value="RADICAL_SAM"/>
    <property type="match status" value="1"/>
</dbReference>
<dbReference type="InterPro" id="IPR007197">
    <property type="entry name" value="rSAM"/>
</dbReference>
<dbReference type="PANTHER" id="PTHR11228:SF7">
    <property type="entry name" value="PQQA PEPTIDE CYCLASE"/>
    <property type="match status" value="1"/>
</dbReference>
<dbReference type="Gene3D" id="3.20.20.70">
    <property type="entry name" value="Aldolase class I"/>
    <property type="match status" value="1"/>
</dbReference>
<evidence type="ECO:0000313" key="7">
    <source>
        <dbReference type="EMBL" id="HDD44004.1"/>
    </source>
</evidence>
<dbReference type="PANTHER" id="PTHR11228">
    <property type="entry name" value="RADICAL SAM DOMAIN PROTEIN"/>
    <property type="match status" value="1"/>
</dbReference>
<dbReference type="SMART" id="SM00729">
    <property type="entry name" value="Elp3"/>
    <property type="match status" value="1"/>
</dbReference>
<dbReference type="GO" id="GO:0003824">
    <property type="term" value="F:catalytic activity"/>
    <property type="evidence" value="ECO:0007669"/>
    <property type="project" value="InterPro"/>
</dbReference>
<keyword evidence="3" id="KW-0479">Metal-binding</keyword>
<dbReference type="Pfam" id="PF13186">
    <property type="entry name" value="SPASM"/>
    <property type="match status" value="1"/>
</dbReference>
<accession>A0A7C0U255</accession>
<dbReference type="Pfam" id="PF04055">
    <property type="entry name" value="Radical_SAM"/>
    <property type="match status" value="1"/>
</dbReference>
<evidence type="ECO:0000256" key="5">
    <source>
        <dbReference type="ARBA" id="ARBA00023014"/>
    </source>
</evidence>
<keyword evidence="2" id="KW-0949">S-adenosyl-L-methionine</keyword>
<dbReference type="SFLD" id="SFLDG01067">
    <property type="entry name" value="SPASM/twitch_domain_containing"/>
    <property type="match status" value="1"/>
</dbReference>
<reference evidence="7" key="1">
    <citation type="journal article" date="2020" name="mSystems">
        <title>Genome- and Community-Level Interaction Insights into Carbon Utilization and Element Cycling Functions of Hydrothermarchaeota in Hydrothermal Sediment.</title>
        <authorList>
            <person name="Zhou Z."/>
            <person name="Liu Y."/>
            <person name="Xu W."/>
            <person name="Pan J."/>
            <person name="Luo Z.H."/>
            <person name="Li M."/>
        </authorList>
    </citation>
    <scope>NUCLEOTIDE SEQUENCE [LARGE SCALE GENOMIC DNA]</scope>
    <source>
        <strain evidence="7">HyVt-233</strain>
    </source>
</reference>
<proteinExistence type="predicted"/>
<dbReference type="SUPFAM" id="SSF102114">
    <property type="entry name" value="Radical SAM enzymes"/>
    <property type="match status" value="1"/>
</dbReference>
<evidence type="ECO:0000256" key="4">
    <source>
        <dbReference type="ARBA" id="ARBA00023004"/>
    </source>
</evidence>
<dbReference type="CDD" id="cd21109">
    <property type="entry name" value="SPASM"/>
    <property type="match status" value="1"/>
</dbReference>
<name>A0A7C0U255_DESA2</name>
<evidence type="ECO:0000256" key="2">
    <source>
        <dbReference type="ARBA" id="ARBA00022691"/>
    </source>
</evidence>
<feature type="domain" description="Radical SAM core" evidence="6">
    <location>
        <begin position="2"/>
        <end position="215"/>
    </location>
</feature>
<dbReference type="InterPro" id="IPR050377">
    <property type="entry name" value="Radical_SAM_PqqE_MftC-like"/>
</dbReference>
<evidence type="ECO:0000256" key="3">
    <source>
        <dbReference type="ARBA" id="ARBA00022723"/>
    </source>
</evidence>
<dbReference type="AlphaFoldDB" id="A0A7C0U255"/>
<evidence type="ECO:0000256" key="1">
    <source>
        <dbReference type="ARBA" id="ARBA00001966"/>
    </source>
</evidence>
<dbReference type="GO" id="GO:0046872">
    <property type="term" value="F:metal ion binding"/>
    <property type="evidence" value="ECO:0007669"/>
    <property type="project" value="UniProtKB-KW"/>
</dbReference>
<dbReference type="Proteomes" id="UP000886289">
    <property type="component" value="Unassembled WGS sequence"/>
</dbReference>
<dbReference type="EMBL" id="DRBS01000151">
    <property type="protein sequence ID" value="HDD44004.1"/>
    <property type="molecule type" value="Genomic_DNA"/>
</dbReference>
<protein>
    <submittedName>
        <fullName evidence="7">Radical SAM protein</fullName>
    </submittedName>
</protein>
<organism evidence="7">
    <name type="scientific">Desulfofervidus auxilii</name>
    <dbReference type="NCBI Taxonomy" id="1621989"/>
    <lineage>
        <taxon>Bacteria</taxon>
        <taxon>Pseudomonadati</taxon>
        <taxon>Thermodesulfobacteriota</taxon>
        <taxon>Candidatus Desulfofervidia</taxon>
        <taxon>Candidatus Desulfofervidales</taxon>
        <taxon>Candidatus Desulfofervidaceae</taxon>
        <taxon>Candidatus Desulfofervidus</taxon>
    </lineage>
</organism>
<dbReference type="InterPro" id="IPR013785">
    <property type="entry name" value="Aldolase_TIM"/>
</dbReference>
<evidence type="ECO:0000259" key="6">
    <source>
        <dbReference type="PROSITE" id="PS51918"/>
    </source>
</evidence>
<dbReference type="InterPro" id="IPR023885">
    <property type="entry name" value="4Fe4S-binding_SPASM_dom"/>
</dbReference>
<dbReference type="InterPro" id="IPR006638">
    <property type="entry name" value="Elp3/MiaA/NifB-like_rSAM"/>
</dbReference>